<name>A0A1L7NJU5_PSEPU</name>
<reference evidence="1 2" key="1">
    <citation type="submission" date="2015-11" db="EMBL/GenBank/DDBJ databases">
        <title>Complete genome sequencing of a biphenyl-degrading bacterium, Pseudomonas putida KF715 (=NBRC110667).</title>
        <authorList>
            <person name="Suenaga H."/>
            <person name="Fujihara N."/>
            <person name="Watanabe T."/>
            <person name="Hirose J."/>
            <person name="Kimura N."/>
            <person name="Yamazoe A."/>
            <person name="Hosoyama A."/>
            <person name="Shimodaira J."/>
            <person name="Furukawa K."/>
        </authorList>
    </citation>
    <scope>NUCLEOTIDE SEQUENCE [LARGE SCALE GENOMIC DNA]</scope>
    <source>
        <strain evidence="1 2">KF715</strain>
    </source>
</reference>
<evidence type="ECO:0000313" key="1">
    <source>
        <dbReference type="EMBL" id="BAW25740.1"/>
    </source>
</evidence>
<dbReference type="Proteomes" id="UP000218731">
    <property type="component" value="Chromosome 1"/>
</dbReference>
<organism evidence="1 2">
    <name type="scientific">Pseudomonas putida</name>
    <name type="common">Arthrobacter siderocapsulatus</name>
    <dbReference type="NCBI Taxonomy" id="303"/>
    <lineage>
        <taxon>Bacteria</taxon>
        <taxon>Pseudomonadati</taxon>
        <taxon>Pseudomonadota</taxon>
        <taxon>Gammaproteobacteria</taxon>
        <taxon>Pseudomonadales</taxon>
        <taxon>Pseudomonadaceae</taxon>
        <taxon>Pseudomonas</taxon>
    </lineage>
</organism>
<sequence>MKNLFAIIGVIVVAKKGYEFVREYMEMKQELDRRASDSA</sequence>
<accession>A0A1L7NJU5</accession>
<gene>
    <name evidence="1" type="ORF">KF715C_ch51670</name>
</gene>
<evidence type="ECO:0000313" key="2">
    <source>
        <dbReference type="Proteomes" id="UP000218731"/>
    </source>
</evidence>
<protein>
    <submittedName>
        <fullName evidence="1">Uncharacterized protein</fullName>
    </submittedName>
</protein>
<dbReference type="EMBL" id="AP015029">
    <property type="protein sequence ID" value="BAW25740.1"/>
    <property type="molecule type" value="Genomic_DNA"/>
</dbReference>
<dbReference type="AlphaFoldDB" id="A0A1L7NJU5"/>
<proteinExistence type="predicted"/>